<dbReference type="RefSeq" id="XP_037217861.1">
    <property type="nucleotide sequence ID" value="XM_037366449.1"/>
</dbReference>
<feature type="transmembrane region" description="Helical" evidence="2">
    <location>
        <begin position="6"/>
        <end position="27"/>
    </location>
</feature>
<evidence type="ECO:0000313" key="5">
    <source>
        <dbReference type="Proteomes" id="UP000636479"/>
    </source>
</evidence>
<accession>A0A8H6SEK2</accession>
<gene>
    <name evidence="4" type="ORF">MIND_00984000</name>
</gene>
<dbReference type="Pfam" id="PF20152">
    <property type="entry name" value="DUF6534"/>
    <property type="match status" value="1"/>
</dbReference>
<keyword evidence="2" id="KW-0472">Membrane</keyword>
<keyword evidence="2" id="KW-1133">Transmembrane helix</keyword>
<dbReference type="Proteomes" id="UP000636479">
    <property type="component" value="Unassembled WGS sequence"/>
</dbReference>
<feature type="transmembrane region" description="Helical" evidence="2">
    <location>
        <begin position="118"/>
        <end position="138"/>
    </location>
</feature>
<dbReference type="PANTHER" id="PTHR40465:SF1">
    <property type="entry name" value="DUF6534 DOMAIN-CONTAINING PROTEIN"/>
    <property type="match status" value="1"/>
</dbReference>
<feature type="transmembrane region" description="Helical" evidence="2">
    <location>
        <begin position="91"/>
        <end position="111"/>
    </location>
</feature>
<dbReference type="EMBL" id="JACAZF010000008">
    <property type="protein sequence ID" value="KAF7297502.1"/>
    <property type="molecule type" value="Genomic_DNA"/>
</dbReference>
<evidence type="ECO:0000259" key="3">
    <source>
        <dbReference type="Pfam" id="PF20152"/>
    </source>
</evidence>
<keyword evidence="5" id="KW-1185">Reference proteome</keyword>
<keyword evidence="2" id="KW-0812">Transmembrane</keyword>
<evidence type="ECO:0000256" key="2">
    <source>
        <dbReference type="SAM" id="Phobius"/>
    </source>
</evidence>
<protein>
    <recommendedName>
        <fullName evidence="3">DUF6534 domain-containing protein</fullName>
    </recommendedName>
</protein>
<comment type="caution">
    <text evidence="4">The sequence shown here is derived from an EMBL/GenBank/DDBJ whole genome shotgun (WGS) entry which is preliminary data.</text>
</comment>
<feature type="transmembrane region" description="Helical" evidence="2">
    <location>
        <begin position="48"/>
        <end position="71"/>
    </location>
</feature>
<dbReference type="AlphaFoldDB" id="A0A8H6SEK2"/>
<feature type="compositionally biased region" description="Basic and acidic residues" evidence="1">
    <location>
        <begin position="312"/>
        <end position="321"/>
    </location>
</feature>
<proteinExistence type="predicted"/>
<dbReference type="GeneID" id="59348965"/>
<evidence type="ECO:0000256" key="1">
    <source>
        <dbReference type="SAM" id="MobiDB-lite"/>
    </source>
</evidence>
<dbReference type="OrthoDB" id="3203775at2759"/>
<dbReference type="InterPro" id="IPR045339">
    <property type="entry name" value="DUF6534"/>
</dbReference>
<dbReference type="PANTHER" id="PTHR40465">
    <property type="entry name" value="CHROMOSOME 1, WHOLE GENOME SHOTGUN SEQUENCE"/>
    <property type="match status" value="1"/>
</dbReference>
<sequence length="341" mass="36923">MAALSSIITVTGPLLVGSWVNSLLYSAELAQVIRYFTAYPDDEWLVKALVLLCWLIDTAAAIGSYAGVYLYTITHVGDMEYLSRQNWTFPFIVFTTGVVAALVQCFLVVRYMRFSRNVLFSLFLFLVIGLALSASFVAGVIVGRYPLYTDRGRLQTPAMLWIISQAVTDILIALALVLEFRKARSNFRNTQSVLNRLAVHTIQTGGATATVATAALVAYLVNKQSNVPLGIAYSMGRVYVLTMLSNLNSRKNIGRGIGAMSEGGATGTQFHAEGASGESGNLGGIHIHRSAVVTIDPENGPRIAMEALNASRHADKTRTENESDAASAESKVQDSVWASRT</sequence>
<evidence type="ECO:0000313" key="4">
    <source>
        <dbReference type="EMBL" id="KAF7297502.1"/>
    </source>
</evidence>
<reference evidence="4" key="1">
    <citation type="submission" date="2020-05" db="EMBL/GenBank/DDBJ databases">
        <title>Mycena genomes resolve the evolution of fungal bioluminescence.</title>
        <authorList>
            <person name="Tsai I.J."/>
        </authorList>
    </citation>
    <scope>NUCLEOTIDE SEQUENCE</scope>
    <source>
        <strain evidence="4">171206Taipei</strain>
    </source>
</reference>
<feature type="domain" description="DUF6534" evidence="3">
    <location>
        <begin position="166"/>
        <end position="251"/>
    </location>
</feature>
<organism evidence="4 5">
    <name type="scientific">Mycena indigotica</name>
    <dbReference type="NCBI Taxonomy" id="2126181"/>
    <lineage>
        <taxon>Eukaryota</taxon>
        <taxon>Fungi</taxon>
        <taxon>Dikarya</taxon>
        <taxon>Basidiomycota</taxon>
        <taxon>Agaricomycotina</taxon>
        <taxon>Agaricomycetes</taxon>
        <taxon>Agaricomycetidae</taxon>
        <taxon>Agaricales</taxon>
        <taxon>Marasmiineae</taxon>
        <taxon>Mycenaceae</taxon>
        <taxon>Mycena</taxon>
    </lineage>
</organism>
<name>A0A8H6SEK2_9AGAR</name>
<feature type="region of interest" description="Disordered" evidence="1">
    <location>
        <begin position="306"/>
        <end position="341"/>
    </location>
</feature>
<feature type="transmembrane region" description="Helical" evidence="2">
    <location>
        <begin position="158"/>
        <end position="178"/>
    </location>
</feature>